<feature type="coiled-coil region" evidence="1">
    <location>
        <begin position="86"/>
        <end position="120"/>
    </location>
</feature>
<accession>A0ABU6DVC8</accession>
<evidence type="ECO:0000313" key="2">
    <source>
        <dbReference type="EMBL" id="MEB5477822.1"/>
    </source>
</evidence>
<evidence type="ECO:0000313" key="3">
    <source>
        <dbReference type="Proteomes" id="UP001339883"/>
    </source>
</evidence>
<dbReference type="EMBL" id="VTDN01000016">
    <property type="protein sequence ID" value="MEB5477822.1"/>
    <property type="molecule type" value="Genomic_DNA"/>
</dbReference>
<organism evidence="2 3">
    <name type="scientific">Acinetobacter pollinis</name>
    <dbReference type="NCBI Taxonomy" id="2605270"/>
    <lineage>
        <taxon>Bacteria</taxon>
        <taxon>Pseudomonadati</taxon>
        <taxon>Pseudomonadota</taxon>
        <taxon>Gammaproteobacteria</taxon>
        <taxon>Moraxellales</taxon>
        <taxon>Moraxellaceae</taxon>
        <taxon>Acinetobacter</taxon>
    </lineage>
</organism>
<keyword evidence="1" id="KW-0175">Coiled coil</keyword>
<comment type="caution">
    <text evidence="2">The sequence shown here is derived from an EMBL/GenBank/DDBJ whole genome shotgun (WGS) entry which is preliminary data.</text>
</comment>
<sequence>MLRGKQLDEVIEQELQMMLIEGFEKSPISHKSLHDRLTARGYISGGLSTLSSAERKRLISLYMVEQIAPLNLKTKEQQLYVNKKTRKALTDTNKNLHSQIEELQSQLNQNTETLIDIIEEVKLRTNLKVDHLLAPHLLKKYLSK</sequence>
<dbReference type="RefSeq" id="WP_325776200.1">
    <property type="nucleotide sequence ID" value="NZ_VTDN01000016.1"/>
</dbReference>
<keyword evidence="3" id="KW-1185">Reference proteome</keyword>
<reference evidence="2 3" key="1">
    <citation type="submission" date="2019-08" db="EMBL/GenBank/DDBJ databases">
        <title>Five species of Acinetobacter isolated from floral nectar and animal pollinators.</title>
        <authorList>
            <person name="Hendry T.A."/>
        </authorList>
    </citation>
    <scope>NUCLEOTIDE SEQUENCE [LARGE SCALE GENOMIC DNA]</scope>
    <source>
        <strain evidence="2 3">MD18.27</strain>
    </source>
</reference>
<dbReference type="Proteomes" id="UP001339883">
    <property type="component" value="Unassembled WGS sequence"/>
</dbReference>
<protein>
    <submittedName>
        <fullName evidence="2">Uncharacterized protein</fullName>
    </submittedName>
</protein>
<proteinExistence type="predicted"/>
<evidence type="ECO:0000256" key="1">
    <source>
        <dbReference type="SAM" id="Coils"/>
    </source>
</evidence>
<gene>
    <name evidence="2" type="ORF">I2F25_12355</name>
</gene>
<name>A0ABU6DVC8_9GAMM</name>